<keyword evidence="2" id="KW-1185">Reference proteome</keyword>
<protein>
    <submittedName>
        <fullName evidence="1">Uncharacterized protein</fullName>
    </submittedName>
</protein>
<proteinExistence type="predicted"/>
<name>A0ABD0KXX3_9CAEN</name>
<dbReference type="EMBL" id="JACVVK020000112">
    <property type="protein sequence ID" value="KAK7491679.1"/>
    <property type="molecule type" value="Genomic_DNA"/>
</dbReference>
<organism evidence="1 2">
    <name type="scientific">Batillaria attramentaria</name>
    <dbReference type="NCBI Taxonomy" id="370345"/>
    <lineage>
        <taxon>Eukaryota</taxon>
        <taxon>Metazoa</taxon>
        <taxon>Spiralia</taxon>
        <taxon>Lophotrochozoa</taxon>
        <taxon>Mollusca</taxon>
        <taxon>Gastropoda</taxon>
        <taxon>Caenogastropoda</taxon>
        <taxon>Sorbeoconcha</taxon>
        <taxon>Cerithioidea</taxon>
        <taxon>Batillariidae</taxon>
        <taxon>Batillaria</taxon>
    </lineage>
</organism>
<gene>
    <name evidence="1" type="ORF">BaRGS_00017132</name>
</gene>
<dbReference type="AlphaFoldDB" id="A0ABD0KXX3"/>
<dbReference type="Proteomes" id="UP001519460">
    <property type="component" value="Unassembled WGS sequence"/>
</dbReference>
<evidence type="ECO:0000313" key="2">
    <source>
        <dbReference type="Proteomes" id="UP001519460"/>
    </source>
</evidence>
<evidence type="ECO:0000313" key="1">
    <source>
        <dbReference type="EMBL" id="KAK7491679.1"/>
    </source>
</evidence>
<reference evidence="1 2" key="1">
    <citation type="journal article" date="2023" name="Sci. Data">
        <title>Genome assembly of the Korean intertidal mud-creeper Batillaria attramentaria.</title>
        <authorList>
            <person name="Patra A.K."/>
            <person name="Ho P.T."/>
            <person name="Jun S."/>
            <person name="Lee S.J."/>
            <person name="Kim Y."/>
            <person name="Won Y.J."/>
        </authorList>
    </citation>
    <scope>NUCLEOTIDE SEQUENCE [LARGE SCALE GENOMIC DNA]</scope>
    <source>
        <strain evidence="1">Wonlab-2016</strain>
    </source>
</reference>
<sequence>MGQGKTASALGQGERTASVLKTKSCLSHKARGGKPCYVYITGQGEGTALPTSTGADDEVSTAMHRLLTGVLNSSSITDHSHHFD</sequence>
<accession>A0ABD0KXX3</accession>
<comment type="caution">
    <text evidence="1">The sequence shown here is derived from an EMBL/GenBank/DDBJ whole genome shotgun (WGS) entry which is preliminary data.</text>
</comment>